<dbReference type="GO" id="GO:0003677">
    <property type="term" value="F:DNA binding"/>
    <property type="evidence" value="ECO:0007669"/>
    <property type="project" value="UniProtKB-KW"/>
</dbReference>
<evidence type="ECO:0000313" key="9">
    <source>
        <dbReference type="Proteomes" id="UP000014113"/>
    </source>
</evidence>
<accession>S0KHH5</accession>
<keyword evidence="2" id="KW-0229">DNA integration</keyword>
<comment type="caution">
    <text evidence="8">The sequence shown here is derived from an EMBL/GenBank/DDBJ whole genome shotgun (WGS) entry which is preliminary data.</text>
</comment>
<sequence>MRVAYARVSTKEQNLQRQIAELKKFGAEKIFIEKGSGASIENRIVFQEALQFIQAKDIFIVEAIDRLGRNYNEIIETVHFLKEKEVNLIITSLPMMSEVIGHPLLDRFIKDLIIQILAMIAEQERMESKRRQAQGIKLAKEKGIYKGRGRIYRPDAEDKSYRRIYLAIVEDLKMGKRISDIARKRGVTRQTIYRIREDICVKPKKLTKKVHPKQTKT</sequence>
<evidence type="ECO:0000256" key="4">
    <source>
        <dbReference type="ARBA" id="ARBA00023172"/>
    </source>
</evidence>
<protein>
    <submittedName>
        <fullName evidence="8">Resolvase</fullName>
    </submittedName>
</protein>
<feature type="domain" description="Resolvase/invertase-type recombinase catalytic" evidence="7">
    <location>
        <begin position="1"/>
        <end position="143"/>
    </location>
</feature>
<keyword evidence="4" id="KW-0233">DNA recombination</keyword>
<evidence type="ECO:0000256" key="6">
    <source>
        <dbReference type="PROSITE-ProRule" id="PRU10137"/>
    </source>
</evidence>
<dbReference type="GO" id="GO:0015074">
    <property type="term" value="P:DNA integration"/>
    <property type="evidence" value="ECO:0007669"/>
    <property type="project" value="UniProtKB-KW"/>
</dbReference>
<evidence type="ECO:0000313" key="8">
    <source>
        <dbReference type="EMBL" id="EOW87728.1"/>
    </source>
</evidence>
<dbReference type="PANTHER" id="PTHR30461">
    <property type="entry name" value="DNA-INVERTASE FROM LAMBDOID PROPHAGE"/>
    <property type="match status" value="1"/>
</dbReference>
<dbReference type="STRING" id="1121865.OMW_02261"/>
<dbReference type="PATRIC" id="fig|1121865.3.peg.2204"/>
<dbReference type="SUPFAM" id="SSF53041">
    <property type="entry name" value="Resolvase-like"/>
    <property type="match status" value="1"/>
</dbReference>
<comment type="similarity">
    <text evidence="1">Belongs to the site-specific recombinase resolvase family.</text>
</comment>
<dbReference type="AlphaFoldDB" id="S0KHH5"/>
<dbReference type="Proteomes" id="UP000014113">
    <property type="component" value="Unassembled WGS sequence"/>
</dbReference>
<dbReference type="InterPro" id="IPR036162">
    <property type="entry name" value="Resolvase-like_N_sf"/>
</dbReference>
<evidence type="ECO:0000256" key="1">
    <source>
        <dbReference type="ARBA" id="ARBA00009913"/>
    </source>
</evidence>
<dbReference type="OrthoDB" id="9797501at2"/>
<dbReference type="eggNOG" id="COG1961">
    <property type="taxonomic scope" value="Bacteria"/>
</dbReference>
<evidence type="ECO:0000256" key="5">
    <source>
        <dbReference type="PIRSR" id="PIRSR606118-50"/>
    </source>
</evidence>
<dbReference type="PANTHER" id="PTHR30461:SF26">
    <property type="entry name" value="RESOLVASE HOMOLOG YNEB"/>
    <property type="match status" value="1"/>
</dbReference>
<evidence type="ECO:0000259" key="7">
    <source>
        <dbReference type="PROSITE" id="PS51736"/>
    </source>
</evidence>
<reference evidence="8 9" key="1">
    <citation type="submission" date="2013-03" db="EMBL/GenBank/DDBJ databases">
        <title>The Genome Sequence of Enterococcus columbae ATCC_51263 (PacBio/Illumina hybrid assembly).</title>
        <authorList>
            <consortium name="The Broad Institute Genomics Platform"/>
            <consortium name="The Broad Institute Genome Sequencing Center for Infectious Disease"/>
            <person name="Earl A."/>
            <person name="Russ C."/>
            <person name="Gilmore M."/>
            <person name="Surin D."/>
            <person name="Walker B."/>
            <person name="Young S."/>
            <person name="Zeng Q."/>
            <person name="Gargeya S."/>
            <person name="Fitzgerald M."/>
            <person name="Haas B."/>
            <person name="Abouelleil A."/>
            <person name="Allen A.W."/>
            <person name="Alvarado L."/>
            <person name="Arachchi H.M."/>
            <person name="Berlin A.M."/>
            <person name="Chapman S.B."/>
            <person name="Gainer-Dewar J."/>
            <person name="Goldberg J."/>
            <person name="Griggs A."/>
            <person name="Gujja S."/>
            <person name="Hansen M."/>
            <person name="Howarth C."/>
            <person name="Imamovic A."/>
            <person name="Ireland A."/>
            <person name="Larimer J."/>
            <person name="McCowan C."/>
            <person name="Murphy C."/>
            <person name="Pearson M."/>
            <person name="Poon T.W."/>
            <person name="Priest M."/>
            <person name="Roberts A."/>
            <person name="Saif S."/>
            <person name="Shea T."/>
            <person name="Sisk P."/>
            <person name="Sykes S."/>
            <person name="Wortman J."/>
            <person name="Nusbaum C."/>
            <person name="Birren B."/>
        </authorList>
    </citation>
    <scope>NUCLEOTIDE SEQUENCE [LARGE SCALE GENOMIC DNA]</scope>
    <source>
        <strain evidence="8 9">ATCC 51263</strain>
    </source>
</reference>
<dbReference type="EMBL" id="ASWJ01000001">
    <property type="protein sequence ID" value="EOW87728.1"/>
    <property type="molecule type" value="Genomic_DNA"/>
</dbReference>
<proteinExistence type="inferred from homology"/>
<keyword evidence="9" id="KW-1185">Reference proteome</keyword>
<dbReference type="InterPro" id="IPR050639">
    <property type="entry name" value="SSR_resolvase"/>
</dbReference>
<gene>
    <name evidence="8" type="ORF">I568_00014</name>
</gene>
<dbReference type="Gene3D" id="3.40.50.1390">
    <property type="entry name" value="Resolvase, N-terminal catalytic domain"/>
    <property type="match status" value="1"/>
</dbReference>
<dbReference type="Gene3D" id="1.10.10.60">
    <property type="entry name" value="Homeodomain-like"/>
    <property type="match status" value="1"/>
</dbReference>
<dbReference type="CDD" id="cd03768">
    <property type="entry name" value="SR_ResInv"/>
    <property type="match status" value="1"/>
</dbReference>
<dbReference type="GO" id="GO:0000150">
    <property type="term" value="F:DNA strand exchange activity"/>
    <property type="evidence" value="ECO:0007669"/>
    <property type="project" value="InterPro"/>
</dbReference>
<evidence type="ECO:0000256" key="2">
    <source>
        <dbReference type="ARBA" id="ARBA00022908"/>
    </source>
</evidence>
<dbReference type="RefSeq" id="WP_016184354.1">
    <property type="nucleotide sequence ID" value="NZ_JXKI01000043.1"/>
</dbReference>
<keyword evidence="3" id="KW-0238">DNA-binding</keyword>
<dbReference type="InterPro" id="IPR006118">
    <property type="entry name" value="Recombinase_CS"/>
</dbReference>
<dbReference type="SMART" id="SM00857">
    <property type="entry name" value="Resolvase"/>
    <property type="match status" value="1"/>
</dbReference>
<dbReference type="InterPro" id="IPR006119">
    <property type="entry name" value="Resolv_N"/>
</dbReference>
<name>S0KHH5_9ENTE</name>
<organism evidence="8 9">
    <name type="scientific">Enterococcus columbae DSM 7374 = ATCC 51263</name>
    <dbReference type="NCBI Taxonomy" id="1121865"/>
    <lineage>
        <taxon>Bacteria</taxon>
        <taxon>Bacillati</taxon>
        <taxon>Bacillota</taxon>
        <taxon>Bacilli</taxon>
        <taxon>Lactobacillales</taxon>
        <taxon>Enterococcaceae</taxon>
        <taxon>Enterococcus</taxon>
    </lineage>
</organism>
<dbReference type="Pfam" id="PF00239">
    <property type="entry name" value="Resolvase"/>
    <property type="match status" value="1"/>
</dbReference>
<dbReference type="PROSITE" id="PS51736">
    <property type="entry name" value="RECOMBINASES_3"/>
    <property type="match status" value="1"/>
</dbReference>
<feature type="active site" description="O-(5'-phospho-DNA)-serine intermediate" evidence="5 6">
    <location>
        <position position="9"/>
    </location>
</feature>
<dbReference type="PROSITE" id="PS00397">
    <property type="entry name" value="RECOMBINASES_1"/>
    <property type="match status" value="1"/>
</dbReference>
<evidence type="ECO:0000256" key="3">
    <source>
        <dbReference type="ARBA" id="ARBA00023125"/>
    </source>
</evidence>